<protein>
    <submittedName>
        <fullName evidence="1">Phage tail protein</fullName>
    </submittedName>
</protein>
<accession>A0A5B0HM14</accession>
<gene>
    <name evidence="1" type="ORF">FVF58_01070</name>
</gene>
<sequence length="210" mass="21138">MSNTAISAQGSTLQVATGSGSPITITAAADGSPTILTAAAHGLALGDVGTISGSTAPAGLNGTFPVIAKTVNTFAIPLDTTGGAAMAGSPIFTPAQWTGIKNLKTFKGMDGKVAKLDATNLSSTAKEYISGLLDPGQFSFDVDLDANDAGQTALRNFLATAAVVSFKLTLPNAHTATFLAFVETFPWDGGVDKIVTASVNLIISGPVTYA</sequence>
<dbReference type="AlphaFoldDB" id="A0A5B0HM14"/>
<name>A0A5B0HM14_9BURK</name>
<comment type="caution">
    <text evidence="1">The sequence shown here is derived from an EMBL/GenBank/DDBJ whole genome shotgun (WGS) entry which is preliminary data.</text>
</comment>
<proteinExistence type="predicted"/>
<organism evidence="1 2">
    <name type="scientific">Paraburkholderia panacisoli</name>
    <dbReference type="NCBI Taxonomy" id="2603818"/>
    <lineage>
        <taxon>Bacteria</taxon>
        <taxon>Pseudomonadati</taxon>
        <taxon>Pseudomonadota</taxon>
        <taxon>Betaproteobacteria</taxon>
        <taxon>Burkholderiales</taxon>
        <taxon>Burkholderiaceae</taxon>
        <taxon>Paraburkholderia</taxon>
    </lineage>
</organism>
<evidence type="ECO:0000313" key="2">
    <source>
        <dbReference type="Proteomes" id="UP000325273"/>
    </source>
</evidence>
<dbReference type="Proteomes" id="UP000325273">
    <property type="component" value="Unassembled WGS sequence"/>
</dbReference>
<dbReference type="RefSeq" id="WP_149668101.1">
    <property type="nucleotide sequence ID" value="NZ_VTUZ01000001.1"/>
</dbReference>
<dbReference type="Gene3D" id="4.10.410.40">
    <property type="match status" value="1"/>
</dbReference>
<evidence type="ECO:0000313" key="1">
    <source>
        <dbReference type="EMBL" id="KAA1015974.1"/>
    </source>
</evidence>
<dbReference type="Pfam" id="PF16460">
    <property type="entry name" value="Phage_TTP_11"/>
    <property type="match status" value="1"/>
</dbReference>
<dbReference type="EMBL" id="VTUZ01000001">
    <property type="protein sequence ID" value="KAA1015974.1"/>
    <property type="molecule type" value="Genomic_DNA"/>
</dbReference>
<reference evidence="1 2" key="1">
    <citation type="submission" date="2019-08" db="EMBL/GenBank/DDBJ databases">
        <title>Paraburkholderia sp. DCY113.</title>
        <authorList>
            <person name="Kang J."/>
        </authorList>
    </citation>
    <scope>NUCLEOTIDE SEQUENCE [LARGE SCALE GENOMIC DNA]</scope>
    <source>
        <strain evidence="1 2">DCY113</strain>
    </source>
</reference>
<keyword evidence="2" id="KW-1185">Reference proteome</keyword>
<dbReference type="InterPro" id="IPR032495">
    <property type="entry name" value="Phage_TTP_11"/>
</dbReference>